<dbReference type="PROSITE" id="PS51165">
    <property type="entry name" value="THUMP"/>
    <property type="match status" value="1"/>
</dbReference>
<keyword evidence="8" id="KW-0819">tRNA processing</keyword>
<evidence type="ECO:0000256" key="13">
    <source>
        <dbReference type="ARBA" id="ARBA00066936"/>
    </source>
</evidence>
<evidence type="ECO:0000256" key="12">
    <source>
        <dbReference type="ARBA" id="ARBA00061338"/>
    </source>
</evidence>
<sequence length="345" mass="38340">MRYAFELSGDHEEIAADEALTCLVTDGLKPVYTQHYDHCLVVELEEQDAEIRLKKIAGKLAMCHHILRVAFICNNEPETIISSAENCDIKTHLSAGQTFVVRARKVNHHTTVEGSYLEQKVGGAVFRKGYRANLNQPNITLRLILTEKCVCGSVIASIDRKAFHARAPHKKPFFYPGVLMPITARALVNLAGVNKDTRLLDPFCGTGGILVEAAMLGSKIIGLEARNEIIQGAKLNLEYFGGNYNLLQGDACKLPLKNSCIGSVITDPPYGRSAMIKAESIRHLYEESFGEMYRVLKPGSKAVIVSEMDIKRISLDAGFTILKQYSQRIHRSLTRNITILQKNNQ</sequence>
<feature type="domain" description="THUMP" evidence="16">
    <location>
        <begin position="47"/>
        <end position="160"/>
    </location>
</feature>
<comment type="subcellular location">
    <subcellularLocation>
        <location evidence="1">Cytoplasm</location>
    </subcellularLocation>
</comment>
<dbReference type="InterPro" id="IPR004114">
    <property type="entry name" value="THUMP_dom"/>
</dbReference>
<dbReference type="SUPFAM" id="SSF53335">
    <property type="entry name" value="S-adenosyl-L-methionine-dependent methyltransferases"/>
    <property type="match status" value="1"/>
</dbReference>
<evidence type="ECO:0000256" key="14">
    <source>
        <dbReference type="ARBA" id="ARBA00082665"/>
    </source>
</evidence>
<comment type="function">
    <text evidence="11">Catalyzes the adenosylmethionine-dependent methylation of the exocyclic amino group (N(2)) of guanosine at position 10 of various tRNAs. Acts via a two-step process that leads to the formation of either N(2)-monomethyl (m(2)G) or N(2)-dimethylguanosine (m(2)(2)G).</text>
</comment>
<keyword evidence="6 17" id="KW-0808">Transferase</keyword>
<keyword evidence="4" id="KW-0820">tRNA-binding</keyword>
<keyword evidence="5 17" id="KW-0489">Methyltransferase</keyword>
<dbReference type="Proteomes" id="UP000186879">
    <property type="component" value="Chromosome"/>
</dbReference>
<dbReference type="PANTHER" id="PTHR14911:SF21">
    <property type="entry name" value="N2-METHYLGUANOSINE TRNA METHYLTRANSFERASE"/>
    <property type="match status" value="1"/>
</dbReference>
<reference evidence="17 20" key="1">
    <citation type="submission" date="2016-10" db="EMBL/GenBank/DDBJ databases">
        <title>Methanohalophilus halophilus.</title>
        <authorList>
            <person name="L'haridon S."/>
        </authorList>
    </citation>
    <scope>NUCLEOTIDE SEQUENCE [LARGE SCALE GENOMIC DNA]</scope>
    <source>
        <strain evidence="17 20">Z-7982</strain>
    </source>
</reference>
<keyword evidence="20" id="KW-1185">Reference proteome</keyword>
<evidence type="ECO:0000256" key="10">
    <source>
        <dbReference type="ARBA" id="ARBA00051883"/>
    </source>
</evidence>
<evidence type="ECO:0000259" key="16">
    <source>
        <dbReference type="PROSITE" id="PS51165"/>
    </source>
</evidence>
<name>A0A1L3Q172_9EURY</name>
<comment type="catalytic activity">
    <reaction evidence="10">
        <text>guanosine(10) in tRNA + 2 S-adenosyl-L-methionine = N(2)-dimethylguanosine(10) in tRNA + 2 S-adenosyl-L-homocysteine + 2 H(+)</text>
        <dbReference type="Rhea" id="RHEA:43124"/>
        <dbReference type="Rhea" id="RHEA-COMP:10355"/>
        <dbReference type="Rhea" id="RHEA-COMP:10358"/>
        <dbReference type="ChEBI" id="CHEBI:15378"/>
        <dbReference type="ChEBI" id="CHEBI:57856"/>
        <dbReference type="ChEBI" id="CHEBI:59789"/>
        <dbReference type="ChEBI" id="CHEBI:74269"/>
        <dbReference type="ChEBI" id="CHEBI:74513"/>
        <dbReference type="EC" id="2.1.1.213"/>
    </reaction>
</comment>
<dbReference type="Pfam" id="PF01170">
    <property type="entry name" value="UPF0020"/>
    <property type="match status" value="1"/>
</dbReference>
<dbReference type="FunFam" id="3.40.50.150:FF:000251">
    <property type="entry name" value="Putative RNA methylase"/>
    <property type="match status" value="1"/>
</dbReference>
<evidence type="ECO:0000256" key="2">
    <source>
        <dbReference type="ARBA" id="ARBA00011245"/>
    </source>
</evidence>
<evidence type="ECO:0000256" key="9">
    <source>
        <dbReference type="ARBA" id="ARBA00022884"/>
    </source>
</evidence>
<organism evidence="17 20">
    <name type="scientific">Methanohalophilus halophilus</name>
    <dbReference type="NCBI Taxonomy" id="2177"/>
    <lineage>
        <taxon>Archaea</taxon>
        <taxon>Methanobacteriati</taxon>
        <taxon>Methanobacteriota</taxon>
        <taxon>Stenosarchaea group</taxon>
        <taxon>Methanomicrobia</taxon>
        <taxon>Methanosarcinales</taxon>
        <taxon>Methanosarcinaceae</taxon>
        <taxon>Methanohalophilus</taxon>
    </lineage>
</organism>
<evidence type="ECO:0000313" key="20">
    <source>
        <dbReference type="Proteomes" id="UP000186879"/>
    </source>
</evidence>
<dbReference type="KEGG" id="mhaz:BHR79_03315"/>
<dbReference type="GO" id="GO:0160101">
    <property type="term" value="F:tRNA (guanine(10)-N2)-dimethyltransferase activity"/>
    <property type="evidence" value="ECO:0007669"/>
    <property type="project" value="UniProtKB-EC"/>
</dbReference>
<dbReference type="CDD" id="cd11715">
    <property type="entry name" value="THUMP_AdoMetMT"/>
    <property type="match status" value="1"/>
</dbReference>
<dbReference type="STRING" id="2177.BHR79_03315"/>
<comment type="similarity">
    <text evidence="12">Belongs to the methyltransferase superfamily. Trm-G10 family.</text>
</comment>
<evidence type="ECO:0000313" key="19">
    <source>
        <dbReference type="EMBL" id="SDW16844.1"/>
    </source>
</evidence>
<accession>A0A1L3Q172</accession>
<reference evidence="19 21" key="2">
    <citation type="submission" date="2016-10" db="EMBL/GenBank/DDBJ databases">
        <authorList>
            <person name="de Groot N.N."/>
        </authorList>
    </citation>
    <scope>NUCLEOTIDE SEQUENCE [LARGE SCALE GENOMIC DNA]</scope>
    <source>
        <strain evidence="19 21">Z-7982</strain>
    </source>
</reference>
<evidence type="ECO:0000313" key="21">
    <source>
        <dbReference type="Proteomes" id="UP000198669"/>
    </source>
</evidence>
<evidence type="ECO:0000256" key="3">
    <source>
        <dbReference type="ARBA" id="ARBA00022490"/>
    </source>
</evidence>
<evidence type="ECO:0000256" key="7">
    <source>
        <dbReference type="ARBA" id="ARBA00022691"/>
    </source>
</evidence>
<dbReference type="GeneID" id="30582761"/>
<dbReference type="SMART" id="SM00981">
    <property type="entry name" value="THUMP"/>
    <property type="match status" value="1"/>
</dbReference>
<dbReference type="InterPro" id="IPR000241">
    <property type="entry name" value="RlmKL-like_Mtase"/>
</dbReference>
<dbReference type="CDD" id="cd02440">
    <property type="entry name" value="AdoMet_MTases"/>
    <property type="match status" value="1"/>
</dbReference>
<dbReference type="GO" id="GO:0005737">
    <property type="term" value="C:cytoplasm"/>
    <property type="evidence" value="ECO:0007669"/>
    <property type="project" value="UniProtKB-SubCell"/>
</dbReference>
<evidence type="ECO:0000256" key="11">
    <source>
        <dbReference type="ARBA" id="ARBA00054380"/>
    </source>
</evidence>
<dbReference type="Gene3D" id="3.30.2130.30">
    <property type="match status" value="1"/>
</dbReference>
<dbReference type="GO" id="GO:0000049">
    <property type="term" value="F:tRNA binding"/>
    <property type="evidence" value="ECO:0007669"/>
    <property type="project" value="UniProtKB-KW"/>
</dbReference>
<dbReference type="SUPFAM" id="SSF143437">
    <property type="entry name" value="THUMP domain-like"/>
    <property type="match status" value="1"/>
</dbReference>
<dbReference type="EMBL" id="CP017921">
    <property type="protein sequence ID" value="APH38610.1"/>
    <property type="molecule type" value="Genomic_DNA"/>
</dbReference>
<gene>
    <name evidence="17" type="ORF">BHR79_03315</name>
    <name evidence="18" type="ORF">EFE40_07545</name>
    <name evidence="19" type="ORF">SAMN04515625_0497</name>
</gene>
<evidence type="ECO:0000313" key="17">
    <source>
        <dbReference type="EMBL" id="APH38610.1"/>
    </source>
</evidence>
<evidence type="ECO:0000256" key="5">
    <source>
        <dbReference type="ARBA" id="ARBA00022603"/>
    </source>
</evidence>
<reference evidence="18 22" key="3">
    <citation type="submission" date="2018-10" db="EMBL/GenBank/DDBJ databases">
        <title>Cultivation of a novel Methanohalophilus strain from Kebrit Deep of the Red Sea and a genomic comparison of members of the genus Methanohalophilus.</title>
        <authorList>
            <person name="Guan Y."/>
            <person name="Ngugi D.K."/>
            <person name="Stingl U."/>
        </authorList>
    </citation>
    <scope>NUCLEOTIDE SEQUENCE [LARGE SCALE GENOMIC DNA]</scope>
    <source>
        <strain evidence="18 22">DSM 3094</strain>
    </source>
</reference>
<evidence type="ECO:0000313" key="18">
    <source>
        <dbReference type="EMBL" id="RNI08391.1"/>
    </source>
</evidence>
<dbReference type="EMBL" id="RJJG01000005">
    <property type="protein sequence ID" value="RNI08391.1"/>
    <property type="molecule type" value="Genomic_DNA"/>
</dbReference>
<dbReference type="InterPro" id="IPR029063">
    <property type="entry name" value="SAM-dependent_MTases_sf"/>
</dbReference>
<dbReference type="Proteomes" id="UP000267921">
    <property type="component" value="Unassembled WGS sequence"/>
</dbReference>
<dbReference type="Gene3D" id="3.40.50.150">
    <property type="entry name" value="Vaccinia Virus protein VP39"/>
    <property type="match status" value="1"/>
</dbReference>
<dbReference type="EC" id="2.1.1.213" evidence="13"/>
<dbReference type="GO" id="GO:0030488">
    <property type="term" value="P:tRNA methylation"/>
    <property type="evidence" value="ECO:0007669"/>
    <property type="project" value="TreeGrafter"/>
</dbReference>
<keyword evidence="3" id="KW-0963">Cytoplasm</keyword>
<keyword evidence="7" id="KW-0949">S-adenosyl-L-methionine</keyword>
<evidence type="ECO:0000256" key="6">
    <source>
        <dbReference type="ARBA" id="ARBA00022679"/>
    </source>
</evidence>
<evidence type="ECO:0000256" key="4">
    <source>
        <dbReference type="ARBA" id="ARBA00022555"/>
    </source>
</evidence>
<dbReference type="Proteomes" id="UP000198669">
    <property type="component" value="Unassembled WGS sequence"/>
</dbReference>
<dbReference type="OrthoDB" id="7080at2157"/>
<protein>
    <recommendedName>
        <fullName evidence="13">tRNA (guanine(10)-N(2))-dimethyltransferase</fullName>
        <ecNumber evidence="13">2.1.1.213</ecNumber>
    </recommendedName>
    <alternativeName>
        <fullName evidence="14">tRNA:G10 dimethyltransferase</fullName>
    </alternativeName>
</protein>
<dbReference type="RefSeq" id="WP_072561064.1">
    <property type="nucleotide sequence ID" value="NZ_CP017921.1"/>
</dbReference>
<evidence type="ECO:0000256" key="1">
    <source>
        <dbReference type="ARBA" id="ARBA00004496"/>
    </source>
</evidence>
<dbReference type="PANTHER" id="PTHR14911">
    <property type="entry name" value="THUMP DOMAIN-CONTAINING"/>
    <property type="match status" value="1"/>
</dbReference>
<dbReference type="AlphaFoldDB" id="A0A1L3Q172"/>
<evidence type="ECO:0000256" key="8">
    <source>
        <dbReference type="ARBA" id="ARBA00022694"/>
    </source>
</evidence>
<proteinExistence type="inferred from homology"/>
<dbReference type="EMBL" id="FNMU01000001">
    <property type="protein sequence ID" value="SDW16844.1"/>
    <property type="molecule type" value="Genomic_DNA"/>
</dbReference>
<keyword evidence="9 15" id="KW-0694">RNA-binding</keyword>
<comment type="subunit">
    <text evidence="2">Monomer.</text>
</comment>
<evidence type="ECO:0000256" key="15">
    <source>
        <dbReference type="PROSITE-ProRule" id="PRU00529"/>
    </source>
</evidence>
<evidence type="ECO:0000313" key="22">
    <source>
        <dbReference type="Proteomes" id="UP000267921"/>
    </source>
</evidence>